<evidence type="ECO:0000313" key="2">
    <source>
        <dbReference type="Proteomes" id="UP000504607"/>
    </source>
</evidence>
<dbReference type="InterPro" id="IPR002110">
    <property type="entry name" value="Ankyrin_rpt"/>
</dbReference>
<dbReference type="PROSITE" id="PS50297">
    <property type="entry name" value="ANK_REP_REGION"/>
    <property type="match status" value="2"/>
</dbReference>
<dbReference type="SUPFAM" id="SSF48403">
    <property type="entry name" value="Ankyrin repeat"/>
    <property type="match status" value="1"/>
</dbReference>
<feature type="repeat" description="ANK" evidence="1">
    <location>
        <begin position="358"/>
        <end position="391"/>
    </location>
</feature>
<gene>
    <name evidence="3" type="primary">LOC105037372</name>
</gene>
<keyword evidence="1" id="KW-0040">ANK repeat</keyword>
<dbReference type="Pfam" id="PF12796">
    <property type="entry name" value="Ank_2"/>
    <property type="match status" value="4"/>
</dbReference>
<dbReference type="Proteomes" id="UP000504607">
    <property type="component" value="Unplaced"/>
</dbReference>
<dbReference type="InParanoid" id="A0A6I9QKT7"/>
<reference evidence="3" key="1">
    <citation type="submission" date="2025-08" db="UniProtKB">
        <authorList>
            <consortium name="RefSeq"/>
        </authorList>
    </citation>
    <scope>IDENTIFICATION</scope>
</reference>
<dbReference type="RefSeq" id="XP_010911348.2">
    <property type="nucleotide sequence ID" value="XM_010913046.3"/>
</dbReference>
<dbReference type="Gene3D" id="1.25.40.20">
    <property type="entry name" value="Ankyrin repeat-containing domain"/>
    <property type="match status" value="2"/>
</dbReference>
<keyword evidence="2" id="KW-1185">Reference proteome</keyword>
<dbReference type="PROSITE" id="PS50088">
    <property type="entry name" value="ANK_REPEAT"/>
    <property type="match status" value="2"/>
</dbReference>
<organism evidence="2 3">
    <name type="scientific">Elaeis guineensis var. tenera</name>
    <name type="common">Oil palm</name>
    <dbReference type="NCBI Taxonomy" id="51953"/>
    <lineage>
        <taxon>Eukaryota</taxon>
        <taxon>Viridiplantae</taxon>
        <taxon>Streptophyta</taxon>
        <taxon>Embryophyta</taxon>
        <taxon>Tracheophyta</taxon>
        <taxon>Spermatophyta</taxon>
        <taxon>Magnoliopsida</taxon>
        <taxon>Liliopsida</taxon>
        <taxon>Arecaceae</taxon>
        <taxon>Arecoideae</taxon>
        <taxon>Cocoseae</taxon>
        <taxon>Elaeidinae</taxon>
        <taxon>Elaeis</taxon>
    </lineage>
</organism>
<sequence>MADLEVLCSKAQPYHIAMDPKLLEAVISGDERSLDQLLQQYFSPTASREEIAITIPEDARTQKVTNLFGVTPDGSTALHIVASQGHLELAKKICHRERSLLETSNTMLDTPLHHAARAGHDEIVSLIIQLAKEGCIEARRVLRATNMDKANALHEATKHNHASVATTLIEEDAELASMLNDAGMSPLYLAIVTGSLNVAKALLQSSSWERASPVSYAGPNKKTVLHAAVLLSPEIIPDMLKWKPMLTRCVDSSGRTPLHYAASDGHSATVKLLLEHDPSTAFLLDADGLFPIHVAARMGNVSTVDQILQQCPKTSELLEREGKNFLHVAFKDRKLDAVKKIISERPDLKKLLNDRDNEGNTPLHTAVKNSDQQSVHFLLRDKNININVMNYDGFTPLDLAYAKLDVELHFPLVNSQRPCTYLV</sequence>
<feature type="repeat" description="ANK" evidence="1">
    <location>
        <begin position="253"/>
        <end position="276"/>
    </location>
</feature>
<evidence type="ECO:0000313" key="3">
    <source>
        <dbReference type="RefSeq" id="XP_010911348.2"/>
    </source>
</evidence>
<evidence type="ECO:0000256" key="1">
    <source>
        <dbReference type="PROSITE-ProRule" id="PRU00023"/>
    </source>
</evidence>
<dbReference type="OrthoDB" id="1916412at2759"/>
<accession>A0A6I9QKT7</accession>
<dbReference type="InterPro" id="IPR036770">
    <property type="entry name" value="Ankyrin_rpt-contain_sf"/>
</dbReference>
<dbReference type="PANTHER" id="PTHR24121:SF21">
    <property type="entry name" value="ANKYRIN REPEAT FAMILY PROTEIN"/>
    <property type="match status" value="1"/>
</dbReference>
<dbReference type="AlphaFoldDB" id="A0A6I9QKT7"/>
<dbReference type="FunCoup" id="A0A6I9QKT7">
    <property type="interactions" value="235"/>
</dbReference>
<proteinExistence type="predicted"/>
<dbReference type="PANTHER" id="PTHR24121">
    <property type="entry name" value="NO MECHANORECEPTOR POTENTIAL C, ISOFORM D-RELATED"/>
    <property type="match status" value="1"/>
</dbReference>
<protein>
    <submittedName>
        <fullName evidence="3">Serine/threonine-protein phosphatase 6 regulatory ankyrin repeat subunit C</fullName>
    </submittedName>
</protein>
<name>A0A6I9QKT7_ELAGV</name>
<dbReference type="SMART" id="SM00248">
    <property type="entry name" value="ANK"/>
    <property type="match status" value="9"/>
</dbReference>
<feature type="non-terminal residue" evidence="3">
    <location>
        <position position="423"/>
    </location>
</feature>